<keyword evidence="4" id="KW-0808">Transferase</keyword>
<dbReference type="InterPro" id="IPR022418">
    <property type="entry name" value="Porphobilinogen_deaminase_C"/>
</dbReference>
<evidence type="ECO:0000256" key="2">
    <source>
        <dbReference type="ARBA" id="ARBA00005638"/>
    </source>
</evidence>
<name>A0A382MQG4_9ZZZZ</name>
<protein>
    <recommendedName>
        <fullName evidence="3">hydroxymethylbilane synthase</fullName>
        <ecNumber evidence="3">2.5.1.61</ecNumber>
    </recommendedName>
</protein>
<accession>A0A382MQG4</accession>
<dbReference type="SUPFAM" id="SSF54782">
    <property type="entry name" value="Porphobilinogen deaminase (hydroxymethylbilane synthase), C-terminal domain"/>
    <property type="match status" value="1"/>
</dbReference>
<dbReference type="InterPro" id="IPR036803">
    <property type="entry name" value="Porphobilinogen_deaminase_C_sf"/>
</dbReference>
<dbReference type="Pfam" id="PF01379">
    <property type="entry name" value="Porphobil_deam"/>
    <property type="match status" value="1"/>
</dbReference>
<evidence type="ECO:0000313" key="8">
    <source>
        <dbReference type="EMBL" id="SVC50840.1"/>
    </source>
</evidence>
<evidence type="ECO:0000256" key="1">
    <source>
        <dbReference type="ARBA" id="ARBA00001916"/>
    </source>
</evidence>
<dbReference type="Pfam" id="PF03900">
    <property type="entry name" value="Porphobil_deamC"/>
    <property type="match status" value="1"/>
</dbReference>
<gene>
    <name evidence="8" type="ORF">METZ01_LOCUS303694</name>
</gene>
<feature type="domain" description="Porphobilinogen deaminase N-terminal" evidence="6">
    <location>
        <begin position="1"/>
        <end position="169"/>
    </location>
</feature>
<evidence type="ECO:0000256" key="3">
    <source>
        <dbReference type="ARBA" id="ARBA00012655"/>
    </source>
</evidence>
<dbReference type="Gene3D" id="3.40.190.10">
    <property type="entry name" value="Periplasmic binding protein-like II"/>
    <property type="match status" value="2"/>
</dbReference>
<evidence type="ECO:0000259" key="7">
    <source>
        <dbReference type="Pfam" id="PF03900"/>
    </source>
</evidence>
<dbReference type="PROSITE" id="PS00533">
    <property type="entry name" value="PORPHOBILINOGEN_DEAM"/>
    <property type="match status" value="1"/>
</dbReference>
<comment type="similarity">
    <text evidence="2">Belongs to the HMBS family.</text>
</comment>
<reference evidence="8" key="1">
    <citation type="submission" date="2018-05" db="EMBL/GenBank/DDBJ databases">
        <authorList>
            <person name="Lanie J.A."/>
            <person name="Ng W.-L."/>
            <person name="Kazmierczak K.M."/>
            <person name="Andrzejewski T.M."/>
            <person name="Davidsen T.M."/>
            <person name="Wayne K.J."/>
            <person name="Tettelin H."/>
            <person name="Glass J.I."/>
            <person name="Rusch D."/>
            <person name="Podicherti R."/>
            <person name="Tsui H.-C.T."/>
            <person name="Winkler M.E."/>
        </authorList>
    </citation>
    <scope>NUCLEOTIDE SEQUENCE</scope>
</reference>
<dbReference type="GO" id="GO:0005737">
    <property type="term" value="C:cytoplasm"/>
    <property type="evidence" value="ECO:0007669"/>
    <property type="project" value="TreeGrafter"/>
</dbReference>
<dbReference type="EMBL" id="UINC01095062">
    <property type="protein sequence ID" value="SVC50840.1"/>
    <property type="molecule type" value="Genomic_DNA"/>
</dbReference>
<evidence type="ECO:0000256" key="4">
    <source>
        <dbReference type="ARBA" id="ARBA00022679"/>
    </source>
</evidence>
<dbReference type="Gene3D" id="3.30.160.40">
    <property type="entry name" value="Porphobilinogen deaminase, C-terminal domain"/>
    <property type="match status" value="1"/>
</dbReference>
<keyword evidence="5" id="KW-0627">Porphyrin biosynthesis</keyword>
<dbReference type="AlphaFoldDB" id="A0A382MQG4"/>
<sequence length="262" mass="27935">GDRIQSKPLREFGGKGLFTKEIEEALLAGGIDLAVHSMKDVPTELPAGLVISTFLPREDPRDGFLSPLARSLEDLPQNATVGSSSLRRVAQIRNTRPDLRVVDFRGNVNTRIRKLSEGVADATLLACAGLNRLNMADRITAPVPVEKILPAVAQAVIGCEIRLDDQSTADILAPLHHDETAHCVAAERALLSALDGSCRSPIAGLATLAGEHLSLRAQILRVDGSECLDVTRRGPIIQAADMGRDAGEELLARAGASFFPSD</sequence>
<dbReference type="NCBIfam" id="TIGR00212">
    <property type="entry name" value="hemC"/>
    <property type="match status" value="1"/>
</dbReference>
<feature type="domain" description="Porphobilinogen deaminase C-terminal" evidence="7">
    <location>
        <begin position="182"/>
        <end position="251"/>
    </location>
</feature>
<evidence type="ECO:0000256" key="5">
    <source>
        <dbReference type="ARBA" id="ARBA00023244"/>
    </source>
</evidence>
<dbReference type="GO" id="GO:0006783">
    <property type="term" value="P:heme biosynthetic process"/>
    <property type="evidence" value="ECO:0007669"/>
    <property type="project" value="TreeGrafter"/>
</dbReference>
<dbReference type="PIRSF" id="PIRSF001438">
    <property type="entry name" value="4pyrrol_synth_OHMeBilane_synth"/>
    <property type="match status" value="1"/>
</dbReference>
<proteinExistence type="inferred from homology"/>
<dbReference type="InterPro" id="IPR022417">
    <property type="entry name" value="Porphobilin_deaminase_N"/>
</dbReference>
<dbReference type="GO" id="GO:0004418">
    <property type="term" value="F:hydroxymethylbilane synthase activity"/>
    <property type="evidence" value="ECO:0007669"/>
    <property type="project" value="UniProtKB-EC"/>
</dbReference>
<dbReference type="EC" id="2.5.1.61" evidence="3"/>
<comment type="cofactor">
    <cofactor evidence="1">
        <name>dipyrromethane</name>
        <dbReference type="ChEBI" id="CHEBI:60342"/>
    </cofactor>
</comment>
<organism evidence="8">
    <name type="scientific">marine metagenome</name>
    <dbReference type="NCBI Taxonomy" id="408172"/>
    <lineage>
        <taxon>unclassified sequences</taxon>
        <taxon>metagenomes</taxon>
        <taxon>ecological metagenomes</taxon>
    </lineage>
</organism>
<dbReference type="FunFam" id="3.40.190.10:FF:000005">
    <property type="entry name" value="Porphobilinogen deaminase"/>
    <property type="match status" value="1"/>
</dbReference>
<evidence type="ECO:0000259" key="6">
    <source>
        <dbReference type="Pfam" id="PF01379"/>
    </source>
</evidence>
<dbReference type="PANTHER" id="PTHR11557:SF0">
    <property type="entry name" value="PORPHOBILINOGEN DEAMINASE"/>
    <property type="match status" value="1"/>
</dbReference>
<dbReference type="PANTHER" id="PTHR11557">
    <property type="entry name" value="PORPHOBILINOGEN DEAMINASE"/>
    <property type="match status" value="1"/>
</dbReference>
<dbReference type="PRINTS" id="PR00151">
    <property type="entry name" value="PORPHBDMNASE"/>
</dbReference>
<dbReference type="SUPFAM" id="SSF53850">
    <property type="entry name" value="Periplasmic binding protein-like II"/>
    <property type="match status" value="1"/>
</dbReference>
<dbReference type="InterPro" id="IPR022419">
    <property type="entry name" value="Porphobilin_deaminase_cofac_BS"/>
</dbReference>
<dbReference type="InterPro" id="IPR000860">
    <property type="entry name" value="HemC"/>
</dbReference>
<feature type="non-terminal residue" evidence="8">
    <location>
        <position position="1"/>
    </location>
</feature>